<accession>A0A5B7FSJ3</accession>
<dbReference type="EMBL" id="VSRR010009718">
    <property type="protein sequence ID" value="MPC50760.1"/>
    <property type="molecule type" value="Genomic_DNA"/>
</dbReference>
<feature type="compositionally biased region" description="Acidic residues" evidence="1">
    <location>
        <begin position="734"/>
        <end position="746"/>
    </location>
</feature>
<evidence type="ECO:0000313" key="3">
    <source>
        <dbReference type="Proteomes" id="UP000324222"/>
    </source>
</evidence>
<feature type="region of interest" description="Disordered" evidence="1">
    <location>
        <begin position="1"/>
        <end position="78"/>
    </location>
</feature>
<keyword evidence="3" id="KW-1185">Reference proteome</keyword>
<evidence type="ECO:0000256" key="1">
    <source>
        <dbReference type="SAM" id="MobiDB-lite"/>
    </source>
</evidence>
<dbReference type="PANTHER" id="PTHR31511">
    <property type="entry name" value="PROTEIN CBG23764"/>
    <property type="match status" value="1"/>
</dbReference>
<feature type="compositionally biased region" description="Acidic residues" evidence="1">
    <location>
        <begin position="754"/>
        <end position="768"/>
    </location>
</feature>
<proteinExistence type="predicted"/>
<evidence type="ECO:0000313" key="2">
    <source>
        <dbReference type="EMBL" id="MPC50760.1"/>
    </source>
</evidence>
<protein>
    <recommendedName>
        <fullName evidence="4">C2H2-type domain-containing protein</fullName>
    </recommendedName>
</protein>
<name>A0A5B7FSJ3_PORTR</name>
<feature type="compositionally biased region" description="Polar residues" evidence="1">
    <location>
        <begin position="36"/>
        <end position="49"/>
    </location>
</feature>
<dbReference type="AlphaFoldDB" id="A0A5B7FSJ3"/>
<dbReference type="PANTHER" id="PTHR31511:SF12">
    <property type="entry name" value="RHO TERMINATION FACTOR N-TERMINAL DOMAIN-CONTAINING PROTEIN"/>
    <property type="match status" value="1"/>
</dbReference>
<evidence type="ECO:0008006" key="4">
    <source>
        <dbReference type="Google" id="ProtNLM"/>
    </source>
</evidence>
<comment type="caution">
    <text evidence="2">The sequence shown here is derived from an EMBL/GenBank/DDBJ whole genome shotgun (WGS) entry which is preliminary data.</text>
</comment>
<gene>
    <name evidence="2" type="ORF">E2C01_044590</name>
</gene>
<feature type="region of interest" description="Disordered" evidence="1">
    <location>
        <begin position="699"/>
        <end position="785"/>
    </location>
</feature>
<reference evidence="2 3" key="1">
    <citation type="submission" date="2019-05" db="EMBL/GenBank/DDBJ databases">
        <title>Another draft genome of Portunus trituberculatus and its Hox gene families provides insights of decapod evolution.</title>
        <authorList>
            <person name="Jeong J.-H."/>
            <person name="Song I."/>
            <person name="Kim S."/>
            <person name="Choi T."/>
            <person name="Kim D."/>
            <person name="Ryu S."/>
            <person name="Kim W."/>
        </authorList>
    </citation>
    <scope>NUCLEOTIDE SEQUENCE [LARGE SCALE GENOMIC DNA]</scope>
    <source>
        <tissue evidence="2">Muscle</tissue>
    </source>
</reference>
<organism evidence="2 3">
    <name type="scientific">Portunus trituberculatus</name>
    <name type="common">Swimming crab</name>
    <name type="synonym">Neptunus trituberculatus</name>
    <dbReference type="NCBI Taxonomy" id="210409"/>
    <lineage>
        <taxon>Eukaryota</taxon>
        <taxon>Metazoa</taxon>
        <taxon>Ecdysozoa</taxon>
        <taxon>Arthropoda</taxon>
        <taxon>Crustacea</taxon>
        <taxon>Multicrustacea</taxon>
        <taxon>Malacostraca</taxon>
        <taxon>Eumalacostraca</taxon>
        <taxon>Eucarida</taxon>
        <taxon>Decapoda</taxon>
        <taxon>Pleocyemata</taxon>
        <taxon>Brachyura</taxon>
        <taxon>Eubrachyura</taxon>
        <taxon>Portunoidea</taxon>
        <taxon>Portunidae</taxon>
        <taxon>Portuninae</taxon>
        <taxon>Portunus</taxon>
    </lineage>
</organism>
<feature type="compositionally biased region" description="Acidic residues" evidence="1">
    <location>
        <begin position="701"/>
        <end position="723"/>
    </location>
</feature>
<dbReference type="Proteomes" id="UP000324222">
    <property type="component" value="Unassembled WGS sequence"/>
</dbReference>
<sequence length="785" mass="89344">MLIFFSDTSSSQVPTPESPQPEPSGFAESPQLGPSGLQNVMQSPTPYTSSDKRSTPPASGIPHSESVTSPAVEREQPELIDTRNNFLRTFTRETYSIPGHMPLVLVKFSTSGDDFTRVIHITFRSRLITYQDVEELIDLWISQLARRLDSLTCETEGSGFIISHVDGFFINYCLHAACNGIGDFIPYARGLRGAQEVFNPKGEYSSCVVQCLAAYKLHAQRKEWKEIQRILQRRHGGEKYVKLGRVACPVTWESLAQLERLNQFSLDVYTLNKSGEMFYLTLSRKGTRRFPEMVPLLLLGGRHMALIKDVEKLHRKLTRSNPPSEGYQFCKICFSSIPTSASLSDHQCYCDFTQTLIFPNENEKQGELVRKRSYFGDDAVDDFITNLSADWEQIKVNNKTYAIHMTEEDQERFQRQCHCELCGQPFDEDHPPHKHHDHSIPQCNYLGAYCTRCNLQYRDMRKCLTALAHNMSFDVSLILKDFDFPGATVNILAKSESHLLKVQINDIQFQDSLSVMNAGLGKLVQSHVDAGYDTRYAQLMLDYLPEAVRGAICTQKQFLCYEYITNMDCLKEKQLPPREAFRDTLKDRNISPEEYAHAQNVWSMTSCHTLDGKQVSRRKGIPAHHQRKLVHQEYRDALNNTAGGKVTCYHIQNVKGQICTTRSEKRTLSHFDDKRFHLDGVSSRAYNHPDNMEIMRQGTEADVEMEEEEEEEEEEEREEEETYLDILCRVMVAMEEEEEDEEEEGGETGVSAVEGEEGAGEEEGEGEEAGIVPRSMTVEGEAGVT</sequence>
<feature type="compositionally biased region" description="Polar residues" evidence="1">
    <location>
        <begin position="1"/>
        <end position="15"/>
    </location>
</feature>
<dbReference type="OrthoDB" id="2419425at2759"/>